<evidence type="ECO:0000256" key="2">
    <source>
        <dbReference type="ARBA" id="ARBA00023125"/>
    </source>
</evidence>
<dbReference type="GO" id="GO:0043565">
    <property type="term" value="F:sequence-specific DNA binding"/>
    <property type="evidence" value="ECO:0007669"/>
    <property type="project" value="InterPro"/>
</dbReference>
<keyword evidence="1" id="KW-0805">Transcription regulation</keyword>
<feature type="domain" description="HTH araC/xylS-type" evidence="4">
    <location>
        <begin position="185"/>
        <end position="282"/>
    </location>
</feature>
<dbReference type="Proteomes" id="UP000236311">
    <property type="component" value="Unassembled WGS sequence"/>
</dbReference>
<protein>
    <submittedName>
        <fullName evidence="5">Multiple antibiotic resistance protein MarA</fullName>
    </submittedName>
</protein>
<dbReference type="Gene3D" id="1.10.10.60">
    <property type="entry name" value="Homeodomain-like"/>
    <property type="match status" value="2"/>
</dbReference>
<dbReference type="EMBL" id="OFSM01000022">
    <property type="protein sequence ID" value="SOY31192.1"/>
    <property type="molecule type" value="Genomic_DNA"/>
</dbReference>
<organism evidence="5 6">
    <name type="scientific">Acetatifactor muris</name>
    <dbReference type="NCBI Taxonomy" id="879566"/>
    <lineage>
        <taxon>Bacteria</taxon>
        <taxon>Bacillati</taxon>
        <taxon>Bacillota</taxon>
        <taxon>Clostridia</taxon>
        <taxon>Lachnospirales</taxon>
        <taxon>Lachnospiraceae</taxon>
        <taxon>Acetatifactor</taxon>
    </lineage>
</organism>
<dbReference type="OrthoDB" id="2990361at2"/>
<keyword evidence="6" id="KW-1185">Reference proteome</keyword>
<keyword evidence="2" id="KW-0238">DNA-binding</keyword>
<evidence type="ECO:0000313" key="6">
    <source>
        <dbReference type="Proteomes" id="UP000236311"/>
    </source>
</evidence>
<dbReference type="AlphaFoldDB" id="A0A2K4ZLB5"/>
<dbReference type="RefSeq" id="WP_103241189.1">
    <property type="nucleotide sequence ID" value="NZ_JANJZD010000032.1"/>
</dbReference>
<dbReference type="SUPFAM" id="SSF46689">
    <property type="entry name" value="Homeodomain-like"/>
    <property type="match status" value="2"/>
</dbReference>
<evidence type="ECO:0000256" key="3">
    <source>
        <dbReference type="ARBA" id="ARBA00023163"/>
    </source>
</evidence>
<dbReference type="GO" id="GO:0003700">
    <property type="term" value="F:DNA-binding transcription factor activity"/>
    <property type="evidence" value="ECO:0007669"/>
    <property type="project" value="InterPro"/>
</dbReference>
<name>A0A2K4ZLB5_9FIRM</name>
<evidence type="ECO:0000259" key="4">
    <source>
        <dbReference type="PROSITE" id="PS01124"/>
    </source>
</evidence>
<proteinExistence type="predicted"/>
<dbReference type="InterPro" id="IPR037923">
    <property type="entry name" value="HTH-like"/>
</dbReference>
<dbReference type="PROSITE" id="PS01124">
    <property type="entry name" value="HTH_ARAC_FAMILY_2"/>
    <property type="match status" value="1"/>
</dbReference>
<sequence length="284" mass="32449">MEQNILKKFAALDADVLCQCKTITQPLGFTPYFHNHDGCEILLILGGILDFYTESGGARLERGDLVCINEYDFHRADVVTKGQYDRIVINVRHNHLARISTSRTDFTACFQPNPLNPIKMTHLSEDKITELSGYAQALEESLAQEKIGDELVSDAFLKLIMVMIVRQFLKQGVPGRTNIVPWLVAETFSYIEDHLSEEITLKKLEEHVHHNGTYISRCFKQITGITLQQFIIAKKIMLSCRLLREGNAPCDVCYMTGFNNYSNYSRTFSKQMGISPKKYQIENR</sequence>
<dbReference type="SUPFAM" id="SSF51215">
    <property type="entry name" value="Regulatory protein AraC"/>
    <property type="match status" value="1"/>
</dbReference>
<accession>A0A2K4ZLB5</accession>
<evidence type="ECO:0000313" key="5">
    <source>
        <dbReference type="EMBL" id="SOY31192.1"/>
    </source>
</evidence>
<keyword evidence="3" id="KW-0804">Transcription</keyword>
<reference evidence="5 6" key="1">
    <citation type="submission" date="2018-01" db="EMBL/GenBank/DDBJ databases">
        <authorList>
            <person name="Gaut B.S."/>
            <person name="Morton B.R."/>
            <person name="Clegg M.T."/>
            <person name="Duvall M.R."/>
        </authorList>
    </citation>
    <scope>NUCLEOTIDE SEQUENCE [LARGE SCALE GENOMIC DNA]</scope>
    <source>
        <strain evidence="5">GP69</strain>
    </source>
</reference>
<gene>
    <name evidence="5" type="primary">marA</name>
    <name evidence="5" type="ORF">AMURIS_03927</name>
</gene>
<dbReference type="InterPro" id="IPR003313">
    <property type="entry name" value="AraC-bd"/>
</dbReference>
<dbReference type="PANTHER" id="PTHR43280:SF27">
    <property type="entry name" value="TRANSCRIPTIONAL REGULATOR MTLR"/>
    <property type="match status" value="1"/>
</dbReference>
<dbReference type="SMART" id="SM00342">
    <property type="entry name" value="HTH_ARAC"/>
    <property type="match status" value="1"/>
</dbReference>
<dbReference type="Pfam" id="PF12833">
    <property type="entry name" value="HTH_18"/>
    <property type="match status" value="1"/>
</dbReference>
<dbReference type="PANTHER" id="PTHR43280">
    <property type="entry name" value="ARAC-FAMILY TRANSCRIPTIONAL REGULATOR"/>
    <property type="match status" value="1"/>
</dbReference>
<dbReference type="InterPro" id="IPR009057">
    <property type="entry name" value="Homeodomain-like_sf"/>
</dbReference>
<dbReference type="Pfam" id="PF02311">
    <property type="entry name" value="AraC_binding"/>
    <property type="match status" value="1"/>
</dbReference>
<evidence type="ECO:0000256" key="1">
    <source>
        <dbReference type="ARBA" id="ARBA00023015"/>
    </source>
</evidence>
<dbReference type="InterPro" id="IPR018060">
    <property type="entry name" value="HTH_AraC"/>
</dbReference>